<dbReference type="Proteomes" id="UP000054709">
    <property type="component" value="Unassembled WGS sequence"/>
</dbReference>
<evidence type="ECO:0000313" key="2">
    <source>
        <dbReference type="Proteomes" id="UP000054709"/>
    </source>
</evidence>
<evidence type="ECO:0000313" key="1">
    <source>
        <dbReference type="EMBL" id="KTD85074.1"/>
    </source>
</evidence>
<reference evidence="1 2" key="1">
    <citation type="journal article" date="2015" name="Int. Biodeterior. Biodegradation">
        <title>Physiological and genetic screening methods for the isolation of methyl tert-butyl ether-degrading bacteria for bioremediation purposes.</title>
        <authorList>
            <person name="Guisado I.M."/>
            <person name="Purswani J."/>
            <person name="Gonzalez Lopez J."/>
            <person name="Pozo C."/>
        </authorList>
    </citation>
    <scope>NUCLEOTIDE SEQUENCE [LARGE SCALE GENOMIC DNA]</scope>
    <source>
        <strain evidence="1 2">SH7</strain>
    </source>
</reference>
<organism evidence="1 2">
    <name type="scientific">Paenibacillus etheri</name>
    <dbReference type="NCBI Taxonomy" id="1306852"/>
    <lineage>
        <taxon>Bacteria</taxon>
        <taxon>Bacillati</taxon>
        <taxon>Bacillota</taxon>
        <taxon>Bacilli</taxon>
        <taxon>Bacillales</taxon>
        <taxon>Paenibacillaceae</taxon>
        <taxon>Paenibacillus</taxon>
    </lineage>
</organism>
<sequence>MECYTFGQMLMTIRMGQKAETPDGRIVMRTSAGLIWTNGILNGKIVEIRDYLFSDLWQIYEDEESMKEGIGREKHEEREREMLENQYEELRLASRKH</sequence>
<dbReference type="RefSeq" id="WP_060625080.1">
    <property type="nucleotide sequence ID" value="NZ_LCZJ02000030.1"/>
</dbReference>
<protein>
    <submittedName>
        <fullName evidence="1">Uncharacterized protein</fullName>
    </submittedName>
</protein>
<comment type="caution">
    <text evidence="1">The sequence shown here is derived from an EMBL/GenBank/DDBJ whole genome shotgun (WGS) entry which is preliminary data.</text>
</comment>
<name>A0A0W1AUU6_9BACL</name>
<dbReference type="EMBL" id="LCZJ02000030">
    <property type="protein sequence ID" value="KTD85074.1"/>
    <property type="molecule type" value="Genomic_DNA"/>
</dbReference>
<proteinExistence type="predicted"/>
<dbReference type="OrthoDB" id="2640017at2"/>
<keyword evidence="2" id="KW-1185">Reference proteome</keyword>
<accession>A0A0W1AUU6</accession>
<dbReference type="AlphaFoldDB" id="A0A0W1AUU6"/>
<gene>
    <name evidence="1" type="ORF">UQ64_21925</name>
</gene>